<evidence type="ECO:0000256" key="5">
    <source>
        <dbReference type="ARBA" id="ARBA00023136"/>
    </source>
</evidence>
<keyword evidence="4 8" id="KW-0297">G-protein coupled receptor</keyword>
<feature type="transmembrane region" description="Helical" evidence="10">
    <location>
        <begin position="295"/>
        <end position="313"/>
    </location>
</feature>
<feature type="transmembrane region" description="Helical" evidence="10">
    <location>
        <begin position="186"/>
        <end position="203"/>
    </location>
</feature>
<keyword evidence="13" id="KW-1185">Reference proteome</keyword>
<dbReference type="InterPro" id="IPR017452">
    <property type="entry name" value="GPCR_Rhodpsn_7TM"/>
</dbReference>
<dbReference type="PROSITE" id="PS50262">
    <property type="entry name" value="G_PROTEIN_RECEP_F1_2"/>
    <property type="match status" value="1"/>
</dbReference>
<reference evidence="12 13" key="1">
    <citation type="submission" date="2020-06" db="EMBL/GenBank/DDBJ databases">
        <authorList>
            <person name="Li R."/>
            <person name="Bekaert M."/>
        </authorList>
    </citation>
    <scope>NUCLEOTIDE SEQUENCE [LARGE SCALE GENOMIC DNA]</scope>
    <source>
        <strain evidence="13">wild</strain>
    </source>
</reference>
<feature type="compositionally biased region" description="Polar residues" evidence="9">
    <location>
        <begin position="447"/>
        <end position="458"/>
    </location>
</feature>
<gene>
    <name evidence="12" type="ORF">MCOR_35779</name>
</gene>
<keyword evidence="3 10" id="KW-1133">Transmembrane helix</keyword>
<feature type="region of interest" description="Disordered" evidence="9">
    <location>
        <begin position="426"/>
        <end position="458"/>
    </location>
</feature>
<feature type="compositionally biased region" description="Low complexity" evidence="9">
    <location>
        <begin position="430"/>
        <end position="446"/>
    </location>
</feature>
<evidence type="ECO:0000313" key="12">
    <source>
        <dbReference type="EMBL" id="CAC5401724.1"/>
    </source>
</evidence>
<dbReference type="SMART" id="SM01381">
    <property type="entry name" value="7TM_GPCR_Srsx"/>
    <property type="match status" value="1"/>
</dbReference>
<comment type="subcellular location">
    <subcellularLocation>
        <location evidence="1">Membrane</location>
        <topology evidence="1">Multi-pass membrane protein</topology>
    </subcellularLocation>
</comment>
<evidence type="ECO:0000256" key="8">
    <source>
        <dbReference type="RuleBase" id="RU000688"/>
    </source>
</evidence>
<dbReference type="AlphaFoldDB" id="A0A6J8D3J8"/>
<dbReference type="GO" id="GO:0005886">
    <property type="term" value="C:plasma membrane"/>
    <property type="evidence" value="ECO:0007669"/>
    <property type="project" value="TreeGrafter"/>
</dbReference>
<evidence type="ECO:0000256" key="2">
    <source>
        <dbReference type="ARBA" id="ARBA00022692"/>
    </source>
</evidence>
<dbReference type="EMBL" id="CACVKT020006451">
    <property type="protein sequence ID" value="CAC5401724.1"/>
    <property type="molecule type" value="Genomic_DNA"/>
</dbReference>
<keyword evidence="2 8" id="KW-0812">Transmembrane</keyword>
<evidence type="ECO:0000259" key="11">
    <source>
        <dbReference type="PROSITE" id="PS50262"/>
    </source>
</evidence>
<evidence type="ECO:0000256" key="1">
    <source>
        <dbReference type="ARBA" id="ARBA00004141"/>
    </source>
</evidence>
<feature type="transmembrane region" description="Helical" evidence="10">
    <location>
        <begin position="101"/>
        <end position="121"/>
    </location>
</feature>
<feature type="transmembrane region" description="Helical" evidence="10">
    <location>
        <begin position="62"/>
        <end position="89"/>
    </location>
</feature>
<evidence type="ECO:0000256" key="3">
    <source>
        <dbReference type="ARBA" id="ARBA00022989"/>
    </source>
</evidence>
<dbReference type="CDD" id="cd14993">
    <property type="entry name" value="7tmA_CCKR-like"/>
    <property type="match status" value="1"/>
</dbReference>
<comment type="similarity">
    <text evidence="8">Belongs to the G-protein coupled receptor 1 family.</text>
</comment>
<feature type="transmembrane region" description="Helical" evidence="10">
    <location>
        <begin position="141"/>
        <end position="165"/>
    </location>
</feature>
<evidence type="ECO:0000256" key="9">
    <source>
        <dbReference type="SAM" id="MobiDB-lite"/>
    </source>
</evidence>
<proteinExistence type="inferred from homology"/>
<dbReference type="Gene3D" id="1.20.1070.10">
    <property type="entry name" value="Rhodopsin 7-helix transmembrane proteins"/>
    <property type="match status" value="1"/>
</dbReference>
<dbReference type="PROSITE" id="PS00237">
    <property type="entry name" value="G_PROTEIN_RECEP_F1_1"/>
    <property type="match status" value="1"/>
</dbReference>
<evidence type="ECO:0000256" key="6">
    <source>
        <dbReference type="ARBA" id="ARBA00023170"/>
    </source>
</evidence>
<keyword evidence="5 10" id="KW-0472">Membrane</keyword>
<dbReference type="PRINTS" id="PR00237">
    <property type="entry name" value="GPCRRHODOPSN"/>
</dbReference>
<dbReference type="GO" id="GO:0004930">
    <property type="term" value="F:G protein-coupled receptor activity"/>
    <property type="evidence" value="ECO:0007669"/>
    <property type="project" value="UniProtKB-KW"/>
</dbReference>
<feature type="domain" description="G-protein coupled receptors family 1 profile" evidence="11">
    <location>
        <begin position="80"/>
        <end position="355"/>
    </location>
</feature>
<dbReference type="OrthoDB" id="2101615at2759"/>
<keyword evidence="6 8" id="KW-0675">Receptor</keyword>
<feature type="transmembrane region" description="Helical" evidence="10">
    <location>
        <begin position="333"/>
        <end position="358"/>
    </location>
</feature>
<organism evidence="12 13">
    <name type="scientific">Mytilus coruscus</name>
    <name type="common">Sea mussel</name>
    <dbReference type="NCBI Taxonomy" id="42192"/>
    <lineage>
        <taxon>Eukaryota</taxon>
        <taxon>Metazoa</taxon>
        <taxon>Spiralia</taxon>
        <taxon>Lophotrochozoa</taxon>
        <taxon>Mollusca</taxon>
        <taxon>Bivalvia</taxon>
        <taxon>Autobranchia</taxon>
        <taxon>Pteriomorphia</taxon>
        <taxon>Mytilida</taxon>
        <taxon>Mytiloidea</taxon>
        <taxon>Mytilidae</taxon>
        <taxon>Mytilinae</taxon>
        <taxon>Mytilus</taxon>
    </lineage>
</organism>
<dbReference type="PANTHER" id="PTHR45695">
    <property type="entry name" value="LEUCOKININ RECEPTOR-RELATED"/>
    <property type="match status" value="1"/>
</dbReference>
<dbReference type="Proteomes" id="UP000507470">
    <property type="component" value="Unassembled WGS sequence"/>
</dbReference>
<dbReference type="PANTHER" id="PTHR45695:SF15">
    <property type="entry name" value="OPSIN RH2"/>
    <property type="match status" value="1"/>
</dbReference>
<feature type="transmembrane region" description="Helical" evidence="10">
    <location>
        <begin position="241"/>
        <end position="274"/>
    </location>
</feature>
<evidence type="ECO:0000313" key="13">
    <source>
        <dbReference type="Proteomes" id="UP000507470"/>
    </source>
</evidence>
<dbReference type="InterPro" id="IPR000276">
    <property type="entry name" value="GPCR_Rhodpsn"/>
</dbReference>
<name>A0A6J8D3J8_MYTCO</name>
<dbReference type="SUPFAM" id="SSF81321">
    <property type="entry name" value="Family A G protein-coupled receptor-like"/>
    <property type="match status" value="1"/>
</dbReference>
<evidence type="ECO:0000256" key="10">
    <source>
        <dbReference type="SAM" id="Phobius"/>
    </source>
</evidence>
<sequence length="530" mass="60470">MEIISGQHHKAVSVNGTVNMLGNHSHFKNNSMEFNGTADEYDEYGCPIIGYPHADFTQITSVYSVLIVVYVLIMLMAIFGNILVMWTVWRNAHMHTVTNYYIVNLAISDFLVASIDMPLKLLEYTSPCQWHIFNSDNLCAFLSYTLPIFVFASVLTLVAISLERYYAIVHPLSAMKVNSKSRTKKIIAVTWVIPIVVASPYLYCKNYVFTISSDYGMISRQICSDRFDELDGNTGTFRRVFFILLFVIMYFLPMMIIIGTCTKIAMCLLRPIVIENTHLRRRDSKRRNEVNKRKVARMVIVVAVAFIVAWSPQYFVSIISQLQESSFLREEQFLFTMLMTHLFGFINSCVNPFIYTAMSEKFRKSFRRTLGKVFCNYYCRQRLFYRGSMSQRRSTAITTHASSFTDPEAEPLRSDSNFPRYKLQIKATPSRSSSSDGNSSCRSNSRLTKNATGNSKETCNGDENIVVNPKQCHVRFKPNHIDIPDSDSMSGIKTFSTDDNPTMLQKCSRKSPITTNGCAYHGKDSVDSFS</sequence>
<accession>A0A6J8D3J8</accession>
<evidence type="ECO:0000256" key="4">
    <source>
        <dbReference type="ARBA" id="ARBA00023040"/>
    </source>
</evidence>
<feature type="compositionally biased region" description="Polar residues" evidence="9">
    <location>
        <begin position="487"/>
        <end position="503"/>
    </location>
</feature>
<keyword evidence="7 8" id="KW-0807">Transducer</keyword>
<dbReference type="Pfam" id="PF00001">
    <property type="entry name" value="7tm_1"/>
    <property type="match status" value="1"/>
</dbReference>
<protein>
    <submittedName>
        <fullName evidence="12">NPFFR2</fullName>
    </submittedName>
</protein>
<feature type="region of interest" description="Disordered" evidence="9">
    <location>
        <begin position="483"/>
        <end position="503"/>
    </location>
</feature>
<evidence type="ECO:0000256" key="7">
    <source>
        <dbReference type="ARBA" id="ARBA00023224"/>
    </source>
</evidence>